<accession>A0A327YX99</accession>
<keyword evidence="1" id="KW-0812">Transmembrane</keyword>
<comment type="caution">
    <text evidence="2">The sequence shown here is derived from an EMBL/GenBank/DDBJ whole genome shotgun (WGS) entry which is preliminary data.</text>
</comment>
<name>A0A327YX99_9ACTN</name>
<reference evidence="2 3" key="1">
    <citation type="submission" date="2018-06" db="EMBL/GenBank/DDBJ databases">
        <title>Genomic Encyclopedia of Type Strains, Phase III (KMG-III): the genomes of soil and plant-associated and newly described type strains.</title>
        <authorList>
            <person name="Whitman W."/>
        </authorList>
    </citation>
    <scope>NUCLEOTIDE SEQUENCE [LARGE SCALE GENOMIC DNA]</scope>
    <source>
        <strain evidence="2 3">CGMCC 4.7090</strain>
    </source>
</reference>
<feature type="transmembrane region" description="Helical" evidence="1">
    <location>
        <begin position="140"/>
        <end position="159"/>
    </location>
</feature>
<feature type="transmembrane region" description="Helical" evidence="1">
    <location>
        <begin position="12"/>
        <end position="33"/>
    </location>
</feature>
<evidence type="ECO:0008006" key="4">
    <source>
        <dbReference type="Google" id="ProtNLM"/>
    </source>
</evidence>
<organism evidence="2 3">
    <name type="scientific">Actinoplanes lutulentus</name>
    <dbReference type="NCBI Taxonomy" id="1287878"/>
    <lineage>
        <taxon>Bacteria</taxon>
        <taxon>Bacillati</taxon>
        <taxon>Actinomycetota</taxon>
        <taxon>Actinomycetes</taxon>
        <taxon>Micromonosporales</taxon>
        <taxon>Micromonosporaceae</taxon>
        <taxon>Actinoplanes</taxon>
    </lineage>
</organism>
<protein>
    <recommendedName>
        <fullName evidence="4">Zn-dependent protease</fullName>
    </recommendedName>
</protein>
<dbReference type="Proteomes" id="UP000249341">
    <property type="component" value="Unassembled WGS sequence"/>
</dbReference>
<gene>
    <name evidence="2" type="ORF">B0I29_13219</name>
</gene>
<dbReference type="AlphaFoldDB" id="A0A327YX99"/>
<proteinExistence type="predicted"/>
<dbReference type="OrthoDB" id="3289671at2"/>
<keyword evidence="1" id="KW-0472">Membrane</keyword>
<evidence type="ECO:0000313" key="2">
    <source>
        <dbReference type="EMBL" id="RAK25557.1"/>
    </source>
</evidence>
<dbReference type="InterPro" id="IPR052348">
    <property type="entry name" value="Metallopeptidase_M50B"/>
</dbReference>
<dbReference type="PANTHER" id="PTHR35864">
    <property type="entry name" value="ZINC METALLOPROTEASE MJ0611-RELATED"/>
    <property type="match status" value="1"/>
</dbReference>
<keyword evidence="3" id="KW-1185">Reference proteome</keyword>
<dbReference type="RefSeq" id="WP_111655092.1">
    <property type="nucleotide sequence ID" value="NZ_JACHWI010000002.1"/>
</dbReference>
<dbReference type="PANTHER" id="PTHR35864:SF1">
    <property type="entry name" value="ZINC METALLOPROTEASE YWHC-RELATED"/>
    <property type="match status" value="1"/>
</dbReference>
<feature type="transmembrane region" description="Helical" evidence="1">
    <location>
        <begin position="191"/>
        <end position="221"/>
    </location>
</feature>
<sequence length="225" mass="24258">MLFALGEPVAFVALLLAFLFGLALRAIAIRFTARAVGLAERRISWRLTPREDIDPFGAVAAAVGGMGWGKQLTVDEVPRYRGRGRAAAVFIAGPVACILAGELLIAIYALVFPDTAAFVLAEAGLGDILRGVALPAAQQFLLSFGVGLLAFGLLALIPIPPLDGFGIMWNALRRPGASMAWMRLWFEDKNIGVLLLLIFAFFPTGYPLLNMVLDFLGVLFLRVWA</sequence>
<evidence type="ECO:0000256" key="1">
    <source>
        <dbReference type="SAM" id="Phobius"/>
    </source>
</evidence>
<dbReference type="EMBL" id="QLMJ01000032">
    <property type="protein sequence ID" value="RAK25557.1"/>
    <property type="molecule type" value="Genomic_DNA"/>
</dbReference>
<evidence type="ECO:0000313" key="3">
    <source>
        <dbReference type="Proteomes" id="UP000249341"/>
    </source>
</evidence>
<keyword evidence="1" id="KW-1133">Transmembrane helix</keyword>
<feature type="transmembrane region" description="Helical" evidence="1">
    <location>
        <begin position="87"/>
        <end position="110"/>
    </location>
</feature>